<feature type="region of interest" description="Disordered" evidence="1">
    <location>
        <begin position="34"/>
        <end position="85"/>
    </location>
</feature>
<evidence type="ECO:0000313" key="4">
    <source>
        <dbReference type="Proteomes" id="UP000028545"/>
    </source>
</evidence>
<dbReference type="AlphaFoldDB" id="A0A084FWK4"/>
<dbReference type="RefSeq" id="XP_016639265.1">
    <property type="nucleotide sequence ID" value="XM_016790755.1"/>
</dbReference>
<dbReference type="Pfam" id="PF14420">
    <property type="entry name" value="Clr5"/>
    <property type="match status" value="1"/>
</dbReference>
<keyword evidence="4" id="KW-1185">Reference proteome</keyword>
<organism evidence="3 4">
    <name type="scientific">Pseudallescheria apiosperma</name>
    <name type="common">Scedosporium apiospermum</name>
    <dbReference type="NCBI Taxonomy" id="563466"/>
    <lineage>
        <taxon>Eukaryota</taxon>
        <taxon>Fungi</taxon>
        <taxon>Dikarya</taxon>
        <taxon>Ascomycota</taxon>
        <taxon>Pezizomycotina</taxon>
        <taxon>Sordariomycetes</taxon>
        <taxon>Hypocreomycetidae</taxon>
        <taxon>Microascales</taxon>
        <taxon>Microascaceae</taxon>
        <taxon>Scedosporium</taxon>
    </lineage>
</organism>
<feature type="region of interest" description="Disordered" evidence="1">
    <location>
        <begin position="205"/>
        <end position="238"/>
    </location>
</feature>
<evidence type="ECO:0000259" key="2">
    <source>
        <dbReference type="Pfam" id="PF14420"/>
    </source>
</evidence>
<sequence>MPDDWQQYQGTIVNLYQGQNKTCDEVRKHMKNNYGFVKSRRSTPGPSSPYGDGLSPNRPAPSPLNSNMDTDEPPSSLIANVSGGLPGPIPSDAENFFHYFDDGTTGSFSAYSPGGQYLTPPDYADFPLAPGSPLRGPNSHSPGYPLVPGPTSPEPWAPFQRGDFSLAGASESANFEGTQLSIQTALNPYTGPPEINITPAEELVQDSQDLGFPGPDRTPDYLYGYNNARPPRSGGRGR</sequence>
<dbReference type="EMBL" id="JOWA01000143">
    <property type="protein sequence ID" value="KEZ39466.1"/>
    <property type="molecule type" value="Genomic_DNA"/>
</dbReference>
<dbReference type="VEuPathDB" id="FungiDB:SAPIO_CDS9331"/>
<dbReference type="GeneID" id="27728403"/>
<dbReference type="OrthoDB" id="4115389at2759"/>
<protein>
    <recommendedName>
        <fullName evidence="2">Clr5 domain-containing protein</fullName>
    </recommendedName>
</protein>
<reference evidence="3 4" key="1">
    <citation type="journal article" date="2014" name="Genome Announc.">
        <title>Draft genome sequence of the pathogenic fungus Scedosporium apiospermum.</title>
        <authorList>
            <person name="Vandeputte P."/>
            <person name="Ghamrawi S."/>
            <person name="Rechenmann M."/>
            <person name="Iltis A."/>
            <person name="Giraud S."/>
            <person name="Fleury M."/>
            <person name="Thornton C."/>
            <person name="Delhaes L."/>
            <person name="Meyer W."/>
            <person name="Papon N."/>
            <person name="Bouchara J.P."/>
        </authorList>
    </citation>
    <scope>NUCLEOTIDE SEQUENCE [LARGE SCALE GENOMIC DNA]</scope>
    <source>
        <strain evidence="3 4">IHEM 14462</strain>
    </source>
</reference>
<feature type="domain" description="Clr5" evidence="2">
    <location>
        <begin position="1"/>
        <end position="41"/>
    </location>
</feature>
<dbReference type="InterPro" id="IPR025676">
    <property type="entry name" value="Clr5_dom"/>
</dbReference>
<proteinExistence type="predicted"/>
<gene>
    <name evidence="3" type="ORF">SAPIO_CDS9331</name>
</gene>
<evidence type="ECO:0000313" key="3">
    <source>
        <dbReference type="EMBL" id="KEZ39466.1"/>
    </source>
</evidence>
<dbReference type="Proteomes" id="UP000028545">
    <property type="component" value="Unassembled WGS sequence"/>
</dbReference>
<dbReference type="HOGENOM" id="CLU_1166418_0_0_1"/>
<evidence type="ECO:0000256" key="1">
    <source>
        <dbReference type="SAM" id="MobiDB-lite"/>
    </source>
</evidence>
<accession>A0A084FWK4</accession>
<name>A0A084FWK4_PSEDA</name>
<dbReference type="KEGG" id="sapo:SAPIO_CDS9331"/>
<comment type="caution">
    <text evidence="3">The sequence shown here is derived from an EMBL/GenBank/DDBJ whole genome shotgun (WGS) entry which is preliminary data.</text>
</comment>